<reference evidence="10" key="1">
    <citation type="journal article" date="2018" name="Int. J. Syst. Evol. Microbiol.">
        <title>Carboxylicivirga sediminis sp. nov., isolated from coastal sediment.</title>
        <authorList>
            <person name="Wang F.Q."/>
            <person name="Ren L.H."/>
            <person name="Zou R.J."/>
            <person name="Sun Y.Z."/>
            <person name="Liu X.J."/>
            <person name="Jiang F."/>
            <person name="Liu L.J."/>
        </authorList>
    </citation>
    <scope>NUCLEOTIDE SEQUENCE</scope>
    <source>
        <strain evidence="10">JR1</strain>
    </source>
</reference>
<dbReference type="NCBIfam" id="TIGR04057">
    <property type="entry name" value="SusC_RagA_signa"/>
    <property type="match status" value="1"/>
</dbReference>
<feature type="domain" description="TonB-dependent receptor plug" evidence="9">
    <location>
        <begin position="116"/>
        <end position="223"/>
    </location>
</feature>
<dbReference type="Pfam" id="PF13715">
    <property type="entry name" value="CarbopepD_reg_2"/>
    <property type="match status" value="1"/>
</dbReference>
<reference evidence="10" key="2">
    <citation type="submission" date="2021-04" db="EMBL/GenBank/DDBJ databases">
        <authorList>
            <person name="Zhang T."/>
            <person name="Zhang Y."/>
            <person name="Lu D."/>
            <person name="Zuo D."/>
            <person name="Du Z."/>
        </authorList>
    </citation>
    <scope>NUCLEOTIDE SEQUENCE</scope>
    <source>
        <strain evidence="10">JR1</strain>
    </source>
</reference>
<accession>A0A941IX80</accession>
<feature type="signal peptide" evidence="8">
    <location>
        <begin position="1"/>
        <end position="21"/>
    </location>
</feature>
<evidence type="ECO:0000256" key="4">
    <source>
        <dbReference type="ARBA" id="ARBA00022692"/>
    </source>
</evidence>
<comment type="caution">
    <text evidence="10">The sequence shown here is derived from an EMBL/GenBank/DDBJ whole genome shotgun (WGS) entry which is preliminary data.</text>
</comment>
<gene>
    <name evidence="10" type="ORF">KDU71_07160</name>
</gene>
<feature type="chain" id="PRO_5038118960" evidence="8">
    <location>
        <begin position="22"/>
        <end position="1056"/>
    </location>
</feature>
<dbReference type="InterPro" id="IPR008969">
    <property type="entry name" value="CarboxyPept-like_regulatory"/>
</dbReference>
<dbReference type="InterPro" id="IPR039426">
    <property type="entry name" value="TonB-dep_rcpt-like"/>
</dbReference>
<dbReference type="SUPFAM" id="SSF49464">
    <property type="entry name" value="Carboxypeptidase regulatory domain-like"/>
    <property type="match status" value="1"/>
</dbReference>
<evidence type="ECO:0000313" key="10">
    <source>
        <dbReference type="EMBL" id="MBR8535333.1"/>
    </source>
</evidence>
<dbReference type="InterPro" id="IPR036942">
    <property type="entry name" value="Beta-barrel_TonB_sf"/>
</dbReference>
<dbReference type="InterPro" id="IPR023997">
    <property type="entry name" value="TonB-dep_OMP_SusC/RagA_CS"/>
</dbReference>
<organism evidence="10 11">
    <name type="scientific">Carboxylicivirga sediminis</name>
    <dbReference type="NCBI Taxonomy" id="2006564"/>
    <lineage>
        <taxon>Bacteria</taxon>
        <taxon>Pseudomonadati</taxon>
        <taxon>Bacteroidota</taxon>
        <taxon>Bacteroidia</taxon>
        <taxon>Marinilabiliales</taxon>
        <taxon>Marinilabiliaceae</taxon>
        <taxon>Carboxylicivirga</taxon>
    </lineage>
</organism>
<comment type="subcellular location">
    <subcellularLocation>
        <location evidence="1 7">Cell outer membrane</location>
        <topology evidence="1 7">Multi-pass membrane protein</topology>
    </subcellularLocation>
</comment>
<evidence type="ECO:0000256" key="3">
    <source>
        <dbReference type="ARBA" id="ARBA00022452"/>
    </source>
</evidence>
<dbReference type="PROSITE" id="PS52016">
    <property type="entry name" value="TONB_DEPENDENT_REC_3"/>
    <property type="match status" value="1"/>
</dbReference>
<evidence type="ECO:0000256" key="8">
    <source>
        <dbReference type="SAM" id="SignalP"/>
    </source>
</evidence>
<keyword evidence="8" id="KW-0732">Signal</keyword>
<dbReference type="InterPro" id="IPR037066">
    <property type="entry name" value="Plug_dom_sf"/>
</dbReference>
<dbReference type="EMBL" id="JAGTAR010000008">
    <property type="protein sequence ID" value="MBR8535333.1"/>
    <property type="molecule type" value="Genomic_DNA"/>
</dbReference>
<keyword evidence="3 7" id="KW-1134">Transmembrane beta strand</keyword>
<keyword evidence="4 7" id="KW-0812">Transmembrane</keyword>
<dbReference type="Pfam" id="PF07715">
    <property type="entry name" value="Plug"/>
    <property type="match status" value="1"/>
</dbReference>
<name>A0A941IX80_9BACT</name>
<keyword evidence="2 7" id="KW-0813">Transport</keyword>
<dbReference type="Gene3D" id="2.170.130.10">
    <property type="entry name" value="TonB-dependent receptor, plug domain"/>
    <property type="match status" value="1"/>
</dbReference>
<sequence>MQKLACLLSAILLVGLNVMFAQTTTISGKITDKEDGQPIPGVSVVVKGTSIGTVTGYDGNYSLAVPDDAVTLIFSFVGMNTQEIPIDGNTTINVEMESDEVQVGEVMVVAYGTAKKESFTGSAEVVGVEKLEKRVASNITKALEGQVAGVQTTSGSGQPGEGATIRIRGFGSINSSNAPLYVVDGVPYDGNMNAISNSDIESVTVLKDASAGALYGSRGANGVVLITTKKGKSGKTSVELKVSRGISNRAIRPYETLNATEYIETAFQGYKNQLIYQKNIAPNLAGELALTEMVSNNGIFGSDEQYNFYDMPVASLIDPITGKVNPNANLLFESDWQDEITNDNAVRQEYQIMINGGTENTQVFSSFAYLEEEGLLKNTNFERFSGRVGAEFETKPWFNYGGNVNFAKTKTDYLSSTGTASSNVWYSAQFMPSLYPVYQRERNGDLILSETGEKQFDYGMNRPSGASANFNSVATLYEDESVREFDNLSGRFHVDLIGDGIGGFVKGLSLVTNLGFDYVNENRYWYNNPDFGDYASAKGYLFKYNIRTFAYTWNQLLRYTKDVGEHSFNVLLGHENYAYRYNYMRGEKSGFPFAGITELAPGTTTKDLTSYEDNYAIESYFMNISYDFKDRYYLSASFRADASSRFHKDNRWGNFWSLGASWRISEEGFMDGVEMIDNLKLKASYGLQGNDNINTVDEDNYYAWQTLYDLTWPNATLGGARLADLGNENIKWEENLNFNIGVEARIFNRANFTLEYYNRKTIDMLMQRPMPLSSGFRNYWDNVGEMSNKGIEFSTAVEVIKSSNFEWIASGNVSTVKNEILKLDGEKEQIISGIRINRVGEEINSFWVAKSAGVDPTNGAQLYHVFEEDEDGNRIYSISDKKSDAVNSSVISGSRIPDFYGSFGSEFRFLRNFDASFLTTFSVGGKVYDYLYQDLLNPIYVGANYHKNIKRAWKEPGDITDIPRVENGTGFARAQNDAGLIDASYFAIKNVTLGYTLPQNLVSSVGIEKVRLYVTLDNIALFSHLDGLDPQYNFTGTTDYDYTPVSTTLFGIDVKF</sequence>
<dbReference type="Gene3D" id="2.60.40.1120">
    <property type="entry name" value="Carboxypeptidase-like, regulatory domain"/>
    <property type="match status" value="1"/>
</dbReference>
<evidence type="ECO:0000256" key="7">
    <source>
        <dbReference type="PROSITE-ProRule" id="PRU01360"/>
    </source>
</evidence>
<evidence type="ECO:0000313" key="11">
    <source>
        <dbReference type="Proteomes" id="UP000679220"/>
    </source>
</evidence>
<dbReference type="NCBIfam" id="TIGR04056">
    <property type="entry name" value="OMP_RagA_SusC"/>
    <property type="match status" value="1"/>
</dbReference>
<evidence type="ECO:0000259" key="9">
    <source>
        <dbReference type="Pfam" id="PF07715"/>
    </source>
</evidence>
<evidence type="ECO:0000256" key="1">
    <source>
        <dbReference type="ARBA" id="ARBA00004571"/>
    </source>
</evidence>
<keyword evidence="10" id="KW-0675">Receptor</keyword>
<dbReference type="Gene3D" id="2.40.170.20">
    <property type="entry name" value="TonB-dependent receptor, beta-barrel domain"/>
    <property type="match status" value="1"/>
</dbReference>
<dbReference type="AlphaFoldDB" id="A0A941IX80"/>
<keyword evidence="11" id="KW-1185">Reference proteome</keyword>
<keyword evidence="6 7" id="KW-0998">Cell outer membrane</keyword>
<comment type="similarity">
    <text evidence="7">Belongs to the TonB-dependent receptor family.</text>
</comment>
<dbReference type="Proteomes" id="UP000679220">
    <property type="component" value="Unassembled WGS sequence"/>
</dbReference>
<proteinExistence type="inferred from homology"/>
<keyword evidence="5 7" id="KW-0472">Membrane</keyword>
<evidence type="ECO:0000256" key="2">
    <source>
        <dbReference type="ARBA" id="ARBA00022448"/>
    </source>
</evidence>
<protein>
    <submittedName>
        <fullName evidence="10">TonB-dependent receptor</fullName>
    </submittedName>
</protein>
<dbReference type="GO" id="GO:0009279">
    <property type="term" value="C:cell outer membrane"/>
    <property type="evidence" value="ECO:0007669"/>
    <property type="project" value="UniProtKB-SubCell"/>
</dbReference>
<dbReference type="SUPFAM" id="SSF56935">
    <property type="entry name" value="Porins"/>
    <property type="match status" value="1"/>
</dbReference>
<dbReference type="RefSeq" id="WP_212189237.1">
    <property type="nucleotide sequence ID" value="NZ_JAGTAR010000008.1"/>
</dbReference>
<dbReference type="InterPro" id="IPR012910">
    <property type="entry name" value="Plug_dom"/>
</dbReference>
<evidence type="ECO:0000256" key="6">
    <source>
        <dbReference type="ARBA" id="ARBA00023237"/>
    </source>
</evidence>
<evidence type="ECO:0000256" key="5">
    <source>
        <dbReference type="ARBA" id="ARBA00023136"/>
    </source>
</evidence>
<dbReference type="InterPro" id="IPR023996">
    <property type="entry name" value="TonB-dep_OMP_SusC/RagA"/>
</dbReference>